<name>A0A0F8H037_METMZ</name>
<dbReference type="PATRIC" id="fig|2209.43.peg.1244"/>
<dbReference type="AlphaFoldDB" id="A0A0F8H037"/>
<dbReference type="Proteomes" id="UP000034001">
    <property type="component" value="Unassembled WGS sequence"/>
</dbReference>
<reference evidence="1 2" key="1">
    <citation type="journal article" date="2015" name="ISME J.">
        <title>Genomic and phenotypic differentiation among Methanosarcina mazei populations from Columbia River sediment.</title>
        <authorList>
            <person name="Youngblut N.D."/>
            <person name="Wirth J.S."/>
            <person name="Henriksen J.R."/>
            <person name="Smith M."/>
            <person name="Simon H."/>
            <person name="Metcalf W.W."/>
            <person name="Whitaker R.J."/>
        </authorList>
    </citation>
    <scope>NUCLEOTIDE SEQUENCE [LARGE SCALE GENOMIC DNA]</scope>
    <source>
        <strain evidence="1 2">3.H.A.2.1</strain>
    </source>
</reference>
<proteinExistence type="predicted"/>
<organism evidence="1 2">
    <name type="scientific">Methanosarcina mazei</name>
    <name type="common">Methanosarcina frisia</name>
    <dbReference type="NCBI Taxonomy" id="2209"/>
    <lineage>
        <taxon>Archaea</taxon>
        <taxon>Methanobacteriati</taxon>
        <taxon>Methanobacteriota</taxon>
        <taxon>Stenosarchaea group</taxon>
        <taxon>Methanomicrobia</taxon>
        <taxon>Methanosarcinales</taxon>
        <taxon>Methanosarcinaceae</taxon>
        <taxon>Methanosarcina</taxon>
    </lineage>
</organism>
<protein>
    <submittedName>
        <fullName evidence="1">Uncharacterized protein</fullName>
    </submittedName>
</protein>
<evidence type="ECO:0000313" key="1">
    <source>
        <dbReference type="EMBL" id="KKG70992.1"/>
    </source>
</evidence>
<dbReference type="RefSeq" id="WP_048048710.1">
    <property type="nucleotide sequence ID" value="NZ_JJPO01000127.1"/>
</dbReference>
<gene>
    <name evidence="1" type="ORF">DU63_05805</name>
</gene>
<evidence type="ECO:0000313" key="2">
    <source>
        <dbReference type="Proteomes" id="UP000034001"/>
    </source>
</evidence>
<sequence length="59" mass="6664">MSNKDRITVTISPYLKNKLAKYAGKNKLFSSASDAANVALTELFVKIEQEEKKEKESEK</sequence>
<accession>A0A0F8H037</accession>
<dbReference type="EMBL" id="JJPO01000127">
    <property type="protein sequence ID" value="KKG70992.1"/>
    <property type="molecule type" value="Genomic_DNA"/>
</dbReference>
<comment type="caution">
    <text evidence="1">The sequence shown here is derived from an EMBL/GenBank/DDBJ whole genome shotgun (WGS) entry which is preliminary data.</text>
</comment>